<dbReference type="EMBL" id="JADCNM010000013">
    <property type="protein sequence ID" value="KAG0456324.1"/>
    <property type="molecule type" value="Genomic_DNA"/>
</dbReference>
<dbReference type="AlphaFoldDB" id="A0A835UB12"/>
<comment type="caution">
    <text evidence="1">The sequence shown here is derived from an EMBL/GenBank/DDBJ whole genome shotgun (WGS) entry which is preliminary data.</text>
</comment>
<evidence type="ECO:0000313" key="1">
    <source>
        <dbReference type="EMBL" id="KAG0456324.1"/>
    </source>
</evidence>
<reference evidence="1 2" key="1">
    <citation type="journal article" date="2020" name="Nat. Food">
        <title>A phased Vanilla planifolia genome enables genetic improvement of flavour and production.</title>
        <authorList>
            <person name="Hasing T."/>
            <person name="Tang H."/>
            <person name="Brym M."/>
            <person name="Khazi F."/>
            <person name="Huang T."/>
            <person name="Chambers A.H."/>
        </authorList>
    </citation>
    <scope>NUCLEOTIDE SEQUENCE [LARGE SCALE GENOMIC DNA]</scope>
    <source>
        <tissue evidence="1">Leaf</tissue>
    </source>
</reference>
<gene>
    <name evidence="1" type="ORF">HPP92_024112</name>
</gene>
<accession>A0A835UB12</accession>
<protein>
    <submittedName>
        <fullName evidence="1">Uncharacterized protein</fullName>
    </submittedName>
</protein>
<dbReference type="Proteomes" id="UP000639772">
    <property type="component" value="Chromosome 13"/>
</dbReference>
<sequence>MPIRVTRCEGISELEWHLKRKLEKEKQDLELKLRYQQGIIMDLKDEASRRVVELAQKEKQLKVLEMMVAESK</sequence>
<proteinExistence type="predicted"/>
<evidence type="ECO:0000313" key="2">
    <source>
        <dbReference type="Proteomes" id="UP000639772"/>
    </source>
</evidence>
<organism evidence="1 2">
    <name type="scientific">Vanilla planifolia</name>
    <name type="common">Vanilla</name>
    <dbReference type="NCBI Taxonomy" id="51239"/>
    <lineage>
        <taxon>Eukaryota</taxon>
        <taxon>Viridiplantae</taxon>
        <taxon>Streptophyta</taxon>
        <taxon>Embryophyta</taxon>
        <taxon>Tracheophyta</taxon>
        <taxon>Spermatophyta</taxon>
        <taxon>Magnoliopsida</taxon>
        <taxon>Liliopsida</taxon>
        <taxon>Asparagales</taxon>
        <taxon>Orchidaceae</taxon>
        <taxon>Vanilloideae</taxon>
        <taxon>Vanilleae</taxon>
        <taxon>Vanilla</taxon>
    </lineage>
</organism>
<name>A0A835UB12_VANPL</name>